<dbReference type="EMBL" id="KZ347001">
    <property type="protein sequence ID" value="PIO68637.1"/>
    <property type="molecule type" value="Genomic_DNA"/>
</dbReference>
<gene>
    <name evidence="1" type="ORF">TELCIR_09565</name>
</gene>
<dbReference type="OrthoDB" id="5774191at2759"/>
<name>A0A2G9UEI1_TELCI</name>
<evidence type="ECO:0000313" key="2">
    <source>
        <dbReference type="Proteomes" id="UP000230423"/>
    </source>
</evidence>
<feature type="non-terminal residue" evidence="1">
    <location>
        <position position="1"/>
    </location>
</feature>
<sequence length="276" mass="32000">LRWIINRLNLRNRAPLRTQNRYPPDQKAFSLTRDVTETISKYQNELCFKEENNLVLTRFKESDLWSKTRAYASWLKTRVFVLGAEPCLNMTSDDLIQGGRKVFRIILDAVLGRKIESLAPLVMGNSVLDVHRKQVWDLKDKQRSALMVTDADFVGVNGFVYNWDGFGSEKGSLGRLIHSASIVPRDAAGNTLEIPFFKYSIILVALLRKNELYKLARQLPFNLEKERLLLRMPYDYGFITPRYVVMRIDMCHQVISPIPMALNEEGLIYDFHIHSF</sequence>
<evidence type="ECO:0000313" key="1">
    <source>
        <dbReference type="EMBL" id="PIO68637.1"/>
    </source>
</evidence>
<organism evidence="1 2">
    <name type="scientific">Teladorsagia circumcincta</name>
    <name type="common">Brown stomach worm</name>
    <name type="synonym">Ostertagia circumcincta</name>
    <dbReference type="NCBI Taxonomy" id="45464"/>
    <lineage>
        <taxon>Eukaryota</taxon>
        <taxon>Metazoa</taxon>
        <taxon>Ecdysozoa</taxon>
        <taxon>Nematoda</taxon>
        <taxon>Chromadorea</taxon>
        <taxon>Rhabditida</taxon>
        <taxon>Rhabditina</taxon>
        <taxon>Rhabditomorpha</taxon>
        <taxon>Strongyloidea</taxon>
        <taxon>Trichostrongylidae</taxon>
        <taxon>Teladorsagia</taxon>
    </lineage>
</organism>
<dbReference type="Proteomes" id="UP000230423">
    <property type="component" value="Unassembled WGS sequence"/>
</dbReference>
<keyword evidence="2" id="KW-1185">Reference proteome</keyword>
<accession>A0A2G9UEI1</accession>
<dbReference type="AlphaFoldDB" id="A0A2G9UEI1"/>
<proteinExistence type="predicted"/>
<reference evidence="1 2" key="1">
    <citation type="submission" date="2015-09" db="EMBL/GenBank/DDBJ databases">
        <title>Draft genome of the parasitic nematode Teladorsagia circumcincta isolate WARC Sus (inbred).</title>
        <authorList>
            <person name="Mitreva M."/>
        </authorList>
    </citation>
    <scope>NUCLEOTIDE SEQUENCE [LARGE SCALE GENOMIC DNA]</scope>
    <source>
        <strain evidence="1 2">S</strain>
    </source>
</reference>
<protein>
    <submittedName>
        <fullName evidence="1">Uncharacterized protein</fullName>
    </submittedName>
</protein>